<evidence type="ECO:0000256" key="2">
    <source>
        <dbReference type="ARBA" id="ARBA00049402"/>
    </source>
</evidence>
<sequence length="183" mass="19916">MSADVVPEKAMLLVDQAALECALTRLADELNASFNHAADAVVVLTVMNGAMVFAGQLIPKLQFPVICDYLHATRYDSANKTGELSWKVRPSVQLFGRTVIVLDDILDQGVTCAAIKAFCEAAGAAQVTFVVMVAKPSGCRRVSFEADFVGLPIPDHFVFGMGMDYSGLYRNLPAIYFMPKEEF</sequence>
<name>A0ABV8V867_9GAMM</name>
<proteinExistence type="predicted"/>
<keyword evidence="4" id="KW-0808">Transferase</keyword>
<comment type="catalytic activity">
    <reaction evidence="2">
        <text>IMP + diphosphate = hypoxanthine + 5-phospho-alpha-D-ribose 1-diphosphate</text>
        <dbReference type="Rhea" id="RHEA:17973"/>
        <dbReference type="ChEBI" id="CHEBI:17368"/>
        <dbReference type="ChEBI" id="CHEBI:33019"/>
        <dbReference type="ChEBI" id="CHEBI:58017"/>
        <dbReference type="ChEBI" id="CHEBI:58053"/>
        <dbReference type="EC" id="2.4.2.8"/>
    </reaction>
    <physiologicalReaction direction="right-to-left" evidence="2">
        <dbReference type="Rhea" id="RHEA:17975"/>
    </physiologicalReaction>
</comment>
<dbReference type="RefSeq" id="WP_290262740.1">
    <property type="nucleotide sequence ID" value="NZ_JAUFQG010000004.1"/>
</dbReference>
<dbReference type="CDD" id="cd06223">
    <property type="entry name" value="PRTases_typeI"/>
    <property type="match status" value="1"/>
</dbReference>
<dbReference type="PANTHER" id="PTHR43340:SF1">
    <property type="entry name" value="HYPOXANTHINE PHOSPHORIBOSYLTRANSFERASE"/>
    <property type="match status" value="1"/>
</dbReference>
<evidence type="ECO:0000313" key="5">
    <source>
        <dbReference type="Proteomes" id="UP001595840"/>
    </source>
</evidence>
<dbReference type="PANTHER" id="PTHR43340">
    <property type="entry name" value="HYPOXANTHINE-GUANINE PHOSPHORIBOSYLTRANSFERASE"/>
    <property type="match status" value="1"/>
</dbReference>
<evidence type="ECO:0000256" key="1">
    <source>
        <dbReference type="ARBA" id="ARBA00048811"/>
    </source>
</evidence>
<dbReference type="InterPro" id="IPR050408">
    <property type="entry name" value="HGPRT"/>
</dbReference>
<accession>A0ABV8V867</accession>
<dbReference type="Gene3D" id="3.40.50.2020">
    <property type="match status" value="1"/>
</dbReference>
<reference evidence="5" key="1">
    <citation type="journal article" date="2019" name="Int. J. Syst. Evol. Microbiol.">
        <title>The Global Catalogue of Microorganisms (GCM) 10K type strain sequencing project: providing services to taxonomists for standard genome sequencing and annotation.</title>
        <authorList>
            <consortium name="The Broad Institute Genomics Platform"/>
            <consortium name="The Broad Institute Genome Sequencing Center for Infectious Disease"/>
            <person name="Wu L."/>
            <person name="Ma J."/>
        </authorList>
    </citation>
    <scope>NUCLEOTIDE SEQUENCE [LARGE SCALE GENOMIC DNA]</scope>
    <source>
        <strain evidence="5">CECT 8570</strain>
    </source>
</reference>
<dbReference type="EMBL" id="JBHSCX010000021">
    <property type="protein sequence ID" value="MFC4364100.1"/>
    <property type="molecule type" value="Genomic_DNA"/>
</dbReference>
<dbReference type="SUPFAM" id="SSF53271">
    <property type="entry name" value="PRTase-like"/>
    <property type="match status" value="1"/>
</dbReference>
<organism evidence="4 5">
    <name type="scientific">Simiduia curdlanivorans</name>
    <dbReference type="NCBI Taxonomy" id="1492769"/>
    <lineage>
        <taxon>Bacteria</taxon>
        <taxon>Pseudomonadati</taxon>
        <taxon>Pseudomonadota</taxon>
        <taxon>Gammaproteobacteria</taxon>
        <taxon>Cellvibrionales</taxon>
        <taxon>Cellvibrionaceae</taxon>
        <taxon>Simiduia</taxon>
    </lineage>
</organism>
<evidence type="ECO:0000259" key="3">
    <source>
        <dbReference type="Pfam" id="PF00156"/>
    </source>
</evidence>
<keyword evidence="5" id="KW-1185">Reference proteome</keyword>
<dbReference type="Pfam" id="PF00156">
    <property type="entry name" value="Pribosyltran"/>
    <property type="match status" value="1"/>
</dbReference>
<gene>
    <name evidence="4" type="ORF">ACFOX3_17420</name>
</gene>
<dbReference type="InterPro" id="IPR029057">
    <property type="entry name" value="PRTase-like"/>
</dbReference>
<dbReference type="GO" id="GO:0016757">
    <property type="term" value="F:glycosyltransferase activity"/>
    <property type="evidence" value="ECO:0007669"/>
    <property type="project" value="UniProtKB-KW"/>
</dbReference>
<dbReference type="NCBIfam" id="NF006605">
    <property type="entry name" value="PRK09162.1"/>
    <property type="match status" value="1"/>
</dbReference>
<dbReference type="EC" id="2.4.2.8" evidence="4"/>
<comment type="catalytic activity">
    <reaction evidence="1">
        <text>GMP + diphosphate = guanine + 5-phospho-alpha-D-ribose 1-diphosphate</text>
        <dbReference type="Rhea" id="RHEA:25424"/>
        <dbReference type="ChEBI" id="CHEBI:16235"/>
        <dbReference type="ChEBI" id="CHEBI:33019"/>
        <dbReference type="ChEBI" id="CHEBI:58017"/>
        <dbReference type="ChEBI" id="CHEBI:58115"/>
        <dbReference type="EC" id="2.4.2.8"/>
    </reaction>
    <physiologicalReaction direction="right-to-left" evidence="1">
        <dbReference type="Rhea" id="RHEA:25426"/>
    </physiologicalReaction>
</comment>
<protein>
    <submittedName>
        <fullName evidence="4">Hypoxanthine-guanine phosphoribosyltransferase</fullName>
        <ecNumber evidence="4">2.4.2.8</ecNumber>
    </submittedName>
</protein>
<feature type="domain" description="Phosphoribosyltransferase" evidence="3">
    <location>
        <begin position="15"/>
        <end position="164"/>
    </location>
</feature>
<evidence type="ECO:0000313" key="4">
    <source>
        <dbReference type="EMBL" id="MFC4364100.1"/>
    </source>
</evidence>
<comment type="caution">
    <text evidence="4">The sequence shown here is derived from an EMBL/GenBank/DDBJ whole genome shotgun (WGS) entry which is preliminary data.</text>
</comment>
<keyword evidence="4" id="KW-0328">Glycosyltransferase</keyword>
<dbReference type="Proteomes" id="UP001595840">
    <property type="component" value="Unassembled WGS sequence"/>
</dbReference>
<dbReference type="InterPro" id="IPR000836">
    <property type="entry name" value="PRTase_dom"/>
</dbReference>